<organism evidence="4 5">
    <name type="scientific">Kushneria sinocarnis</name>
    <dbReference type="NCBI Taxonomy" id="595502"/>
    <lineage>
        <taxon>Bacteria</taxon>
        <taxon>Pseudomonadati</taxon>
        <taxon>Pseudomonadota</taxon>
        <taxon>Gammaproteobacteria</taxon>
        <taxon>Oceanospirillales</taxon>
        <taxon>Halomonadaceae</taxon>
        <taxon>Kushneria</taxon>
    </lineage>
</organism>
<dbReference type="Pfam" id="PF13523">
    <property type="entry name" value="Acetyltransf_8"/>
    <property type="match status" value="1"/>
</dbReference>
<evidence type="ECO:0000256" key="2">
    <source>
        <dbReference type="ARBA" id="ARBA00023251"/>
    </source>
</evidence>
<dbReference type="PROSITE" id="PS51186">
    <property type="entry name" value="GNAT"/>
    <property type="match status" value="1"/>
</dbReference>
<proteinExistence type="predicted"/>
<dbReference type="SMART" id="SM01006">
    <property type="entry name" value="AlcB"/>
    <property type="match status" value="1"/>
</dbReference>
<dbReference type="InterPro" id="IPR016181">
    <property type="entry name" value="Acyl_CoA_acyltransferase"/>
</dbReference>
<dbReference type="PANTHER" id="PTHR31438:SF1">
    <property type="entry name" value="LYSINE N-ACYLTRANSFERASE C17G9.06C-RELATED"/>
    <property type="match status" value="1"/>
</dbReference>
<dbReference type="PANTHER" id="PTHR31438">
    <property type="entry name" value="LYSINE N-ACYLTRANSFERASE C17G9.06C-RELATED"/>
    <property type="match status" value="1"/>
</dbReference>
<evidence type="ECO:0000313" key="4">
    <source>
        <dbReference type="EMBL" id="RKQ96946.1"/>
    </source>
</evidence>
<keyword evidence="5" id="KW-1185">Reference proteome</keyword>
<comment type="pathway">
    <text evidence="1">Siderophore biosynthesis.</text>
</comment>
<dbReference type="OrthoDB" id="9087497at2"/>
<evidence type="ECO:0000313" key="5">
    <source>
        <dbReference type="Proteomes" id="UP000281975"/>
    </source>
</evidence>
<accession>A0A420WU25</accession>
<gene>
    <name evidence="4" type="ORF">C7446_2807</name>
</gene>
<dbReference type="SUPFAM" id="SSF55729">
    <property type="entry name" value="Acyl-CoA N-acyltransferases (Nat)"/>
    <property type="match status" value="1"/>
</dbReference>
<reference evidence="4 5" key="1">
    <citation type="submission" date="2018-10" db="EMBL/GenBank/DDBJ databases">
        <title>Genomic Encyclopedia of Type Strains, Phase IV (KMG-IV): sequencing the most valuable type-strain genomes for metagenomic binning, comparative biology and taxonomic classification.</title>
        <authorList>
            <person name="Goeker M."/>
        </authorList>
    </citation>
    <scope>NUCLEOTIDE SEQUENCE [LARGE SCALE GENOMIC DNA]</scope>
    <source>
        <strain evidence="4 5">DSM 23229</strain>
    </source>
</reference>
<sequence>MTVTRAAMDNPLKGIEPAALGDGAARLPLIESLDPVEALDAAFALNPQLTTLVLEDAWRDRPHWQMLCELFGAPRIPREGFYQYPWHWLHHDRPETRFDSELGRAERPLNPEGRVYERFNLQLGRRFTLRTVELECDLERLVGWMNNPRVARFWEQARPREELAEWFTHRLAQPHRLGLIGEFDGEPFGYFELYWAAEDVIAPWYVWQGFDRGLHVLVGEEHFRGADFVTAWLSGLQHYAYLAEPRTGRLVLEPAASNERLFRHLERLGLFRQREFDLPDKRAALVMGWRPRFFSEVM</sequence>
<evidence type="ECO:0000256" key="1">
    <source>
        <dbReference type="ARBA" id="ARBA00004924"/>
    </source>
</evidence>
<protein>
    <submittedName>
        <fullName evidence="4">RimJ/RimL family protein N-acetyltransferase</fullName>
    </submittedName>
</protein>
<dbReference type="InterPro" id="IPR019432">
    <property type="entry name" value="Acyltransferase_MbtK/IucB-like"/>
</dbReference>
<keyword evidence="4" id="KW-0808">Transferase</keyword>
<keyword evidence="2" id="KW-0046">Antibiotic resistance</keyword>
<dbReference type="GO" id="GO:0016410">
    <property type="term" value="F:N-acyltransferase activity"/>
    <property type="evidence" value="ECO:0007669"/>
    <property type="project" value="TreeGrafter"/>
</dbReference>
<feature type="domain" description="N-acetyltransferase" evidence="3">
    <location>
        <begin position="127"/>
        <end position="292"/>
    </location>
</feature>
<dbReference type="GO" id="GO:0046677">
    <property type="term" value="P:response to antibiotic"/>
    <property type="evidence" value="ECO:0007669"/>
    <property type="project" value="UniProtKB-KW"/>
</dbReference>
<dbReference type="EMBL" id="RBIN01000008">
    <property type="protein sequence ID" value="RKQ96946.1"/>
    <property type="molecule type" value="Genomic_DNA"/>
</dbReference>
<name>A0A420WU25_9GAMM</name>
<comment type="caution">
    <text evidence="4">The sequence shown here is derived from an EMBL/GenBank/DDBJ whole genome shotgun (WGS) entry which is preliminary data.</text>
</comment>
<dbReference type="AlphaFoldDB" id="A0A420WU25"/>
<dbReference type="RefSeq" id="WP_121173716.1">
    <property type="nucleotide sequence ID" value="NZ_RBIN01000008.1"/>
</dbReference>
<dbReference type="GO" id="GO:0019290">
    <property type="term" value="P:siderophore biosynthetic process"/>
    <property type="evidence" value="ECO:0007669"/>
    <property type="project" value="InterPro"/>
</dbReference>
<dbReference type="Proteomes" id="UP000281975">
    <property type="component" value="Unassembled WGS sequence"/>
</dbReference>
<dbReference type="Gene3D" id="3.40.630.30">
    <property type="match status" value="1"/>
</dbReference>
<evidence type="ECO:0000259" key="3">
    <source>
        <dbReference type="PROSITE" id="PS51186"/>
    </source>
</evidence>
<dbReference type="InterPro" id="IPR000182">
    <property type="entry name" value="GNAT_dom"/>
</dbReference>